<dbReference type="InterPro" id="IPR002048">
    <property type="entry name" value="EF_hand_dom"/>
</dbReference>
<evidence type="ECO:0000313" key="4">
    <source>
        <dbReference type="Proteomes" id="UP000694888"/>
    </source>
</evidence>
<accession>A0ABM1W4B8</accession>
<dbReference type="PROSITE" id="PS00018">
    <property type="entry name" value="EF_HAND_1"/>
    <property type="match status" value="2"/>
</dbReference>
<name>A0ABM1W4B8_APLCA</name>
<dbReference type="Proteomes" id="UP000694888">
    <property type="component" value="Unplaced"/>
</dbReference>
<reference evidence="5" key="1">
    <citation type="submission" date="2025-08" db="UniProtKB">
        <authorList>
            <consortium name="RefSeq"/>
        </authorList>
    </citation>
    <scope>IDENTIFICATION</scope>
</reference>
<dbReference type="SUPFAM" id="SSF47473">
    <property type="entry name" value="EF-hand"/>
    <property type="match status" value="1"/>
</dbReference>
<feature type="domain" description="EF-hand" evidence="3">
    <location>
        <begin position="39"/>
        <end position="74"/>
    </location>
</feature>
<feature type="domain" description="EF-hand" evidence="3">
    <location>
        <begin position="75"/>
        <end position="110"/>
    </location>
</feature>
<feature type="non-terminal residue" evidence="5">
    <location>
        <position position="130"/>
    </location>
</feature>
<evidence type="ECO:0000256" key="2">
    <source>
        <dbReference type="ARBA" id="ARBA00022837"/>
    </source>
</evidence>
<gene>
    <name evidence="5" type="primary">LOC101861261</name>
</gene>
<dbReference type="SMART" id="SM00054">
    <property type="entry name" value="EFh"/>
    <property type="match status" value="2"/>
</dbReference>
<dbReference type="InterPro" id="IPR045198">
    <property type="entry name" value="CNBL1-10"/>
</dbReference>
<dbReference type="PANTHER" id="PTHR23056">
    <property type="entry name" value="CALCINEURIN B"/>
    <property type="match status" value="1"/>
</dbReference>
<keyword evidence="4" id="KW-1185">Reference proteome</keyword>
<protein>
    <submittedName>
        <fullName evidence="5">NADPH oxidase 5</fullName>
    </submittedName>
</protein>
<evidence type="ECO:0000256" key="1">
    <source>
        <dbReference type="ARBA" id="ARBA00022737"/>
    </source>
</evidence>
<dbReference type="PANTHER" id="PTHR23056:SF110">
    <property type="entry name" value="CALMODULIN"/>
    <property type="match status" value="1"/>
</dbReference>
<dbReference type="InterPro" id="IPR018247">
    <property type="entry name" value="EF_Hand_1_Ca_BS"/>
</dbReference>
<keyword evidence="2" id="KW-0106">Calcium</keyword>
<dbReference type="Pfam" id="PF13202">
    <property type="entry name" value="EF-hand_5"/>
    <property type="match status" value="2"/>
</dbReference>
<dbReference type="PROSITE" id="PS50222">
    <property type="entry name" value="EF_HAND_2"/>
    <property type="match status" value="2"/>
</dbReference>
<sequence>MDKESKTLLEKIQTHFLKFSEAGGTLSKQTFLQALGDRKDSFFADRFFQYIDRNQDGVVDMRELTQGAAVLLGGSDMDKIGFLLSLYDMDGSGEISREELRRVLTACVLESNMHFSDTHLDYLTNALFDE</sequence>
<organism evidence="4 5">
    <name type="scientific">Aplysia californica</name>
    <name type="common">California sea hare</name>
    <dbReference type="NCBI Taxonomy" id="6500"/>
    <lineage>
        <taxon>Eukaryota</taxon>
        <taxon>Metazoa</taxon>
        <taxon>Spiralia</taxon>
        <taxon>Lophotrochozoa</taxon>
        <taxon>Mollusca</taxon>
        <taxon>Gastropoda</taxon>
        <taxon>Heterobranchia</taxon>
        <taxon>Euthyneura</taxon>
        <taxon>Tectipleura</taxon>
        <taxon>Aplysiida</taxon>
        <taxon>Aplysioidea</taxon>
        <taxon>Aplysiidae</taxon>
        <taxon>Aplysia</taxon>
    </lineage>
</organism>
<dbReference type="PRINTS" id="PR00450">
    <property type="entry name" value="RECOVERIN"/>
</dbReference>
<dbReference type="Gene3D" id="1.10.238.10">
    <property type="entry name" value="EF-hand"/>
    <property type="match status" value="1"/>
</dbReference>
<dbReference type="RefSeq" id="XP_035829511.1">
    <property type="nucleotide sequence ID" value="XM_035973618.1"/>
</dbReference>
<evidence type="ECO:0000259" key="3">
    <source>
        <dbReference type="PROSITE" id="PS50222"/>
    </source>
</evidence>
<proteinExistence type="predicted"/>
<evidence type="ECO:0000313" key="5">
    <source>
        <dbReference type="RefSeq" id="XP_035829511.1"/>
    </source>
</evidence>
<dbReference type="GeneID" id="101861261"/>
<dbReference type="InterPro" id="IPR011992">
    <property type="entry name" value="EF-hand-dom_pair"/>
</dbReference>
<keyword evidence="1" id="KW-0677">Repeat</keyword>